<organism evidence="1 2">
    <name type="scientific">Kingdonia uniflora</name>
    <dbReference type="NCBI Taxonomy" id="39325"/>
    <lineage>
        <taxon>Eukaryota</taxon>
        <taxon>Viridiplantae</taxon>
        <taxon>Streptophyta</taxon>
        <taxon>Embryophyta</taxon>
        <taxon>Tracheophyta</taxon>
        <taxon>Spermatophyta</taxon>
        <taxon>Magnoliopsida</taxon>
        <taxon>Ranunculales</taxon>
        <taxon>Circaeasteraceae</taxon>
        <taxon>Kingdonia</taxon>
    </lineage>
</organism>
<accession>A0A7J7M8S8</accession>
<reference evidence="1 2" key="1">
    <citation type="journal article" date="2020" name="IScience">
        <title>Genome Sequencing of the Endangered Kingdonia uniflora (Circaeasteraceae, Ranunculales) Reveals Potential Mechanisms of Evolutionary Specialization.</title>
        <authorList>
            <person name="Sun Y."/>
            <person name="Deng T."/>
            <person name="Zhang A."/>
            <person name="Moore M.J."/>
            <person name="Landis J.B."/>
            <person name="Lin N."/>
            <person name="Zhang H."/>
            <person name="Zhang X."/>
            <person name="Huang J."/>
            <person name="Zhang X."/>
            <person name="Sun H."/>
            <person name="Wang H."/>
        </authorList>
    </citation>
    <scope>NUCLEOTIDE SEQUENCE [LARGE SCALE GENOMIC DNA]</scope>
    <source>
        <strain evidence="1">TB1705</strain>
        <tissue evidence="1">Leaf</tissue>
    </source>
</reference>
<dbReference type="Proteomes" id="UP000541444">
    <property type="component" value="Unassembled WGS sequence"/>
</dbReference>
<comment type="caution">
    <text evidence="1">The sequence shown here is derived from an EMBL/GenBank/DDBJ whole genome shotgun (WGS) entry which is preliminary data.</text>
</comment>
<name>A0A7J7M8S8_9MAGN</name>
<dbReference type="PANTHER" id="PTHR47418">
    <property type="entry name" value="ALPHA/BETA-HYDROLASES SUPERFAMILY PROTEIN"/>
    <property type="match status" value="1"/>
</dbReference>
<proteinExistence type="predicted"/>
<dbReference type="EMBL" id="JACGCM010001700">
    <property type="protein sequence ID" value="KAF6151276.1"/>
    <property type="molecule type" value="Genomic_DNA"/>
</dbReference>
<protein>
    <submittedName>
        <fullName evidence="1">Uncharacterized protein</fullName>
    </submittedName>
</protein>
<keyword evidence="2" id="KW-1185">Reference proteome</keyword>
<evidence type="ECO:0000313" key="1">
    <source>
        <dbReference type="EMBL" id="KAF6151276.1"/>
    </source>
</evidence>
<dbReference type="AlphaFoldDB" id="A0A7J7M8S8"/>
<gene>
    <name evidence="1" type="ORF">GIB67_020598</name>
</gene>
<dbReference type="OrthoDB" id="438440at2759"/>
<evidence type="ECO:0000313" key="2">
    <source>
        <dbReference type="Proteomes" id="UP000541444"/>
    </source>
</evidence>
<sequence>MKRYETFSGQLVNNAKSGVYMHRNTTAAQKQLIQTTSGFQHKLIPLIYLGAPISYGKVQHSHFEILLTTIQWRIEGWHDDWTGEGNLADLLNIQCTQNIMVKDIIVNGMNWNWHRLEQELPVHWKTTLANKFFINEDQDKPLWGPSASGSFMVKSAWQFWRDNAEIVDFIQQNNTGIRDWSLGDLTVSLYLIYHRQASSEEVEHVKGVQIVSDSIVQDLIYHTELAKGVYKEHVAGLAHNNMLWEQNILKFSKAQEVL</sequence>